<sequence length="292" mass="30786">MQRFRQLFFCPLQEINSRPGASLGTAADPTDCLETKQSSLHTHTIKNRTSQVIMSAVPRLSSAALRRACRQLPTRQSPLPAATCARLVLAPATIAVAVAVAPPSLPSSSRAYSSAPGDELPPPPPLLATLKGDLKAAMRAKDAPRLAVLRSVISATLNASKTSSPVRTDAALVAMLRKAAASQREAAAGFRAAGRVDLADKEDAQVAVLEEYAARSGVESLDPSQVARVVAEACASLDPAASDWAARKSLRRNTALLMAQLMKPGGALAGKDFDKKDLFGIVEKELESRATE</sequence>
<dbReference type="SUPFAM" id="SSF89095">
    <property type="entry name" value="GatB/YqeY motif"/>
    <property type="match status" value="1"/>
</dbReference>
<protein>
    <recommendedName>
        <fullName evidence="1">Altered inheritance of mitochondria protein 41</fullName>
    </recommendedName>
</protein>
<dbReference type="EnsemblFungi" id="EJT77838">
    <property type="protein sequence ID" value="EJT77838"/>
    <property type="gene ID" value="GGTG_02941"/>
</dbReference>
<evidence type="ECO:0000256" key="1">
    <source>
        <dbReference type="RuleBase" id="RU365099"/>
    </source>
</evidence>
<dbReference type="PANTHER" id="PTHR28055:SF1">
    <property type="entry name" value="ALTERED INHERITANCE OF MITOCHONDRIA PROTEIN 41, MITOCHONDRIAL"/>
    <property type="match status" value="1"/>
</dbReference>
<accession>J3NNT5</accession>
<dbReference type="PANTHER" id="PTHR28055">
    <property type="entry name" value="ALTERED INHERITANCE OF MITOCHONDRIA PROTEIN 41, MITOCHONDRIAL"/>
    <property type="match status" value="1"/>
</dbReference>
<reference evidence="2" key="2">
    <citation type="submission" date="2010-07" db="EMBL/GenBank/DDBJ databases">
        <authorList>
            <consortium name="The Broad Institute Genome Sequencing Platform"/>
            <consortium name="Broad Institute Genome Sequencing Center for Infectious Disease"/>
            <person name="Ma L.-J."/>
            <person name="Dead R."/>
            <person name="Young S."/>
            <person name="Zeng Q."/>
            <person name="Koehrsen M."/>
            <person name="Alvarado L."/>
            <person name="Berlin A."/>
            <person name="Chapman S.B."/>
            <person name="Chen Z."/>
            <person name="Freedman E."/>
            <person name="Gellesch M."/>
            <person name="Goldberg J."/>
            <person name="Griggs A."/>
            <person name="Gujja S."/>
            <person name="Heilman E.R."/>
            <person name="Heiman D."/>
            <person name="Hepburn T."/>
            <person name="Howarth C."/>
            <person name="Jen D."/>
            <person name="Larson L."/>
            <person name="Mehta T."/>
            <person name="Neiman D."/>
            <person name="Pearson M."/>
            <person name="Roberts A."/>
            <person name="Saif S."/>
            <person name="Shea T."/>
            <person name="Shenoy N."/>
            <person name="Sisk P."/>
            <person name="Stolte C."/>
            <person name="Sykes S."/>
            <person name="Walk T."/>
            <person name="White J."/>
            <person name="Yandava C."/>
            <person name="Haas B."/>
            <person name="Nusbaum C."/>
            <person name="Birren B."/>
        </authorList>
    </citation>
    <scope>NUCLEOTIDE SEQUENCE</scope>
    <source>
        <strain evidence="2">R3-111a-1</strain>
    </source>
</reference>
<dbReference type="STRING" id="644352.J3NNT5"/>
<dbReference type="GeneID" id="20343399"/>
<reference evidence="4" key="1">
    <citation type="submission" date="2010-07" db="EMBL/GenBank/DDBJ databases">
        <title>The genome sequence of Gaeumannomyces graminis var. tritici strain R3-111a-1.</title>
        <authorList>
            <consortium name="The Broad Institute Genome Sequencing Platform"/>
            <person name="Ma L.-J."/>
            <person name="Dead R."/>
            <person name="Young S."/>
            <person name="Zeng Q."/>
            <person name="Koehrsen M."/>
            <person name="Alvarado L."/>
            <person name="Berlin A."/>
            <person name="Chapman S.B."/>
            <person name="Chen Z."/>
            <person name="Freedman E."/>
            <person name="Gellesch M."/>
            <person name="Goldberg J."/>
            <person name="Griggs A."/>
            <person name="Gujja S."/>
            <person name="Heilman E.R."/>
            <person name="Heiman D."/>
            <person name="Hepburn T."/>
            <person name="Howarth C."/>
            <person name="Jen D."/>
            <person name="Larson L."/>
            <person name="Mehta T."/>
            <person name="Neiman D."/>
            <person name="Pearson M."/>
            <person name="Roberts A."/>
            <person name="Saif S."/>
            <person name="Shea T."/>
            <person name="Shenoy N."/>
            <person name="Sisk P."/>
            <person name="Stolte C."/>
            <person name="Sykes S."/>
            <person name="Walk T."/>
            <person name="White J."/>
            <person name="Yandava C."/>
            <person name="Haas B."/>
            <person name="Nusbaum C."/>
            <person name="Birren B."/>
        </authorList>
    </citation>
    <scope>NUCLEOTIDE SEQUENCE [LARGE SCALE GENOMIC DNA]</scope>
    <source>
        <strain evidence="4">R3-111a-1</strain>
    </source>
</reference>
<dbReference type="InterPro" id="IPR003789">
    <property type="entry name" value="Asn/Gln_tRNA_amidoTrase-B-like"/>
</dbReference>
<dbReference type="GO" id="GO:0005739">
    <property type="term" value="C:mitochondrion"/>
    <property type="evidence" value="ECO:0007669"/>
    <property type="project" value="UniProtKB-SubCell"/>
</dbReference>
<dbReference type="RefSeq" id="XP_009218983.1">
    <property type="nucleotide sequence ID" value="XM_009220719.1"/>
</dbReference>
<gene>
    <name evidence="3" type="primary">20343399</name>
    <name evidence="1" type="synonym">AIM41</name>
    <name evidence="2" type="ORF">GGTG_02941</name>
</gene>
<dbReference type="VEuPathDB" id="FungiDB:GGTG_02941"/>
<organism evidence="2">
    <name type="scientific">Gaeumannomyces tritici (strain R3-111a-1)</name>
    <name type="common">Wheat and barley take-all root rot fungus</name>
    <name type="synonym">Gaeumannomyces graminis var. tritici</name>
    <dbReference type="NCBI Taxonomy" id="644352"/>
    <lineage>
        <taxon>Eukaryota</taxon>
        <taxon>Fungi</taxon>
        <taxon>Dikarya</taxon>
        <taxon>Ascomycota</taxon>
        <taxon>Pezizomycotina</taxon>
        <taxon>Sordariomycetes</taxon>
        <taxon>Sordariomycetidae</taxon>
        <taxon>Magnaporthales</taxon>
        <taxon>Magnaporthaceae</taxon>
        <taxon>Gaeumannomyces</taxon>
    </lineage>
</organism>
<reference evidence="2" key="3">
    <citation type="submission" date="2010-09" db="EMBL/GenBank/DDBJ databases">
        <title>Annotation of Gaeumannomyces graminis var. tritici R3-111a-1.</title>
        <authorList>
            <consortium name="The Broad Institute Genome Sequencing Platform"/>
            <person name="Ma L.-J."/>
            <person name="Dead R."/>
            <person name="Young S.K."/>
            <person name="Zeng Q."/>
            <person name="Gargeya S."/>
            <person name="Fitzgerald M."/>
            <person name="Haas B."/>
            <person name="Abouelleil A."/>
            <person name="Alvarado L."/>
            <person name="Arachchi H.M."/>
            <person name="Berlin A."/>
            <person name="Brown A."/>
            <person name="Chapman S.B."/>
            <person name="Chen Z."/>
            <person name="Dunbar C."/>
            <person name="Freedman E."/>
            <person name="Gearin G."/>
            <person name="Gellesch M."/>
            <person name="Goldberg J."/>
            <person name="Griggs A."/>
            <person name="Gujja S."/>
            <person name="Heiman D."/>
            <person name="Howarth C."/>
            <person name="Larson L."/>
            <person name="Lui A."/>
            <person name="MacDonald P.J.P."/>
            <person name="Mehta T."/>
            <person name="Montmayeur A."/>
            <person name="Murphy C."/>
            <person name="Neiman D."/>
            <person name="Pearson M."/>
            <person name="Priest M."/>
            <person name="Roberts A."/>
            <person name="Saif S."/>
            <person name="Shea T."/>
            <person name="Shenoy N."/>
            <person name="Sisk P."/>
            <person name="Stolte C."/>
            <person name="Sykes S."/>
            <person name="Yandava C."/>
            <person name="Wortman J."/>
            <person name="Nusbaum C."/>
            <person name="Birren B."/>
        </authorList>
    </citation>
    <scope>NUCLEOTIDE SEQUENCE</scope>
    <source>
        <strain evidence="2">R3-111a-1</strain>
    </source>
</reference>
<reference evidence="3" key="4">
    <citation type="journal article" date="2015" name="G3 (Bethesda)">
        <title>Genome sequences of three phytopathogenic species of the Magnaporthaceae family of fungi.</title>
        <authorList>
            <person name="Okagaki L.H."/>
            <person name="Nunes C.C."/>
            <person name="Sailsbery J."/>
            <person name="Clay B."/>
            <person name="Brown D."/>
            <person name="John T."/>
            <person name="Oh Y."/>
            <person name="Young N."/>
            <person name="Fitzgerald M."/>
            <person name="Haas B.J."/>
            <person name="Zeng Q."/>
            <person name="Young S."/>
            <person name="Adiconis X."/>
            <person name="Fan L."/>
            <person name="Levin J.Z."/>
            <person name="Mitchell T.K."/>
            <person name="Okubara P.A."/>
            <person name="Farman M.L."/>
            <person name="Kohn L.M."/>
            <person name="Birren B."/>
            <person name="Ma L.-J."/>
            <person name="Dean R.A."/>
        </authorList>
    </citation>
    <scope>NUCLEOTIDE SEQUENCE</scope>
    <source>
        <strain evidence="3">R3-111a-1</strain>
    </source>
</reference>
<evidence type="ECO:0000313" key="4">
    <source>
        <dbReference type="Proteomes" id="UP000006039"/>
    </source>
</evidence>
<evidence type="ECO:0000313" key="3">
    <source>
        <dbReference type="EnsemblFungi" id="EJT77838"/>
    </source>
</evidence>
<name>J3NNT5_GAET3</name>
<dbReference type="InterPro" id="IPR042184">
    <property type="entry name" value="YqeY/Aim41_N"/>
</dbReference>
<keyword evidence="1" id="KW-0496">Mitochondrion</keyword>
<dbReference type="Gene3D" id="1.10.1510.10">
    <property type="entry name" value="Uncharacterised protein YqeY/AIM41 PF09424, N-terminal domain"/>
    <property type="match status" value="1"/>
</dbReference>
<dbReference type="EMBL" id="GL385396">
    <property type="protein sequence ID" value="EJT77838.1"/>
    <property type="molecule type" value="Genomic_DNA"/>
</dbReference>
<comment type="similarity">
    <text evidence="1">Belongs to the AIM41 family.</text>
</comment>
<reference evidence="3" key="5">
    <citation type="submission" date="2018-04" db="UniProtKB">
        <authorList>
            <consortium name="EnsemblFungi"/>
        </authorList>
    </citation>
    <scope>IDENTIFICATION</scope>
    <source>
        <strain evidence="3">R3-111a-1</strain>
    </source>
</reference>
<dbReference type="OrthoDB" id="538640at2759"/>
<dbReference type="AlphaFoldDB" id="J3NNT5"/>
<dbReference type="GO" id="GO:0016884">
    <property type="term" value="F:carbon-nitrogen ligase activity, with glutamine as amido-N-donor"/>
    <property type="evidence" value="ECO:0007669"/>
    <property type="project" value="UniProtKB-UniRule"/>
</dbReference>
<dbReference type="InterPro" id="IPR019004">
    <property type="entry name" value="YqeY/Aim41"/>
</dbReference>
<dbReference type="eggNOG" id="ENOG502SDB7">
    <property type="taxonomic scope" value="Eukaryota"/>
</dbReference>
<keyword evidence="4" id="KW-1185">Reference proteome</keyword>
<dbReference type="Pfam" id="PF09424">
    <property type="entry name" value="YqeY"/>
    <property type="match status" value="1"/>
</dbReference>
<comment type="subcellular location">
    <subcellularLocation>
        <location evidence="1">Mitochondrion</location>
    </subcellularLocation>
</comment>
<dbReference type="HOGENOM" id="CLU_079430_0_0_1"/>
<evidence type="ECO:0000313" key="2">
    <source>
        <dbReference type="EMBL" id="EJT77838.1"/>
    </source>
</evidence>
<proteinExistence type="inferred from homology"/>
<dbReference type="Proteomes" id="UP000006039">
    <property type="component" value="Unassembled WGS sequence"/>
</dbReference>